<evidence type="ECO:0000313" key="2">
    <source>
        <dbReference type="Proteomes" id="UP001497680"/>
    </source>
</evidence>
<reference evidence="1 2" key="1">
    <citation type="journal article" date="2022" name="New Phytol.">
        <title>Ecological generalism drives hyperdiversity of secondary metabolite gene clusters in xylarialean endophytes.</title>
        <authorList>
            <person name="Franco M.E.E."/>
            <person name="Wisecaver J.H."/>
            <person name="Arnold A.E."/>
            <person name="Ju Y.M."/>
            <person name="Slot J.C."/>
            <person name="Ahrendt S."/>
            <person name="Moore L.P."/>
            <person name="Eastman K.E."/>
            <person name="Scott K."/>
            <person name="Konkel Z."/>
            <person name="Mondo S.J."/>
            <person name="Kuo A."/>
            <person name="Hayes R.D."/>
            <person name="Haridas S."/>
            <person name="Andreopoulos B."/>
            <person name="Riley R."/>
            <person name="LaButti K."/>
            <person name="Pangilinan J."/>
            <person name="Lipzen A."/>
            <person name="Amirebrahimi M."/>
            <person name="Yan J."/>
            <person name="Adam C."/>
            <person name="Keymanesh K."/>
            <person name="Ng V."/>
            <person name="Louie K."/>
            <person name="Northen T."/>
            <person name="Drula E."/>
            <person name="Henrissat B."/>
            <person name="Hsieh H.M."/>
            <person name="Youens-Clark K."/>
            <person name="Lutzoni F."/>
            <person name="Miadlikowska J."/>
            <person name="Eastwood D.C."/>
            <person name="Hamelin R.C."/>
            <person name="Grigoriev I.V."/>
            <person name="U'Ren J.M."/>
        </authorList>
    </citation>
    <scope>NUCLEOTIDE SEQUENCE [LARGE SCALE GENOMIC DNA]</scope>
    <source>
        <strain evidence="1 2">ER1909</strain>
    </source>
</reference>
<comment type="caution">
    <text evidence="1">The sequence shown here is derived from an EMBL/GenBank/DDBJ whole genome shotgun (WGS) entry which is preliminary data.</text>
</comment>
<name>A0ACC0DKA3_9PEZI</name>
<organism evidence="1 2">
    <name type="scientific">Hypoxylon rubiginosum</name>
    <dbReference type="NCBI Taxonomy" id="110542"/>
    <lineage>
        <taxon>Eukaryota</taxon>
        <taxon>Fungi</taxon>
        <taxon>Dikarya</taxon>
        <taxon>Ascomycota</taxon>
        <taxon>Pezizomycotina</taxon>
        <taxon>Sordariomycetes</taxon>
        <taxon>Xylariomycetidae</taxon>
        <taxon>Xylariales</taxon>
        <taxon>Hypoxylaceae</taxon>
        <taxon>Hypoxylon</taxon>
    </lineage>
</organism>
<proteinExistence type="predicted"/>
<keyword evidence="2" id="KW-1185">Reference proteome</keyword>
<protein>
    <submittedName>
        <fullName evidence="1">Uncharacterized protein</fullName>
    </submittedName>
</protein>
<dbReference type="EMBL" id="MU394281">
    <property type="protein sequence ID" value="KAI6093214.1"/>
    <property type="molecule type" value="Genomic_DNA"/>
</dbReference>
<sequence length="148" mass="17150">MPSTDVVLLGARQRISSTEHRMVNEKTGCYGVAVRATPNSRADITIHHVVRCNCLDVHLIHLHQHAQATYKRNEIKRGRRDDLIMGTKLRLPNMDYPIKIPQPRKAVNPEEAGSYPARVVEELISGQFLIEEWDSEEAWRSRKIWKDW</sequence>
<evidence type="ECO:0000313" key="1">
    <source>
        <dbReference type="EMBL" id="KAI6093214.1"/>
    </source>
</evidence>
<dbReference type="Proteomes" id="UP001497680">
    <property type="component" value="Unassembled WGS sequence"/>
</dbReference>
<accession>A0ACC0DKA3</accession>
<gene>
    <name evidence="1" type="ORF">F4821DRAFT_77397</name>
</gene>